<gene>
    <name evidence="1" type="ORF">KFL_003000140</name>
</gene>
<dbReference type="EMBL" id="DF237249">
    <property type="protein sequence ID" value="GAQ86621.1"/>
    <property type="molecule type" value="Genomic_DNA"/>
</dbReference>
<accession>A0A1Y1IC02</accession>
<protein>
    <submittedName>
        <fullName evidence="1">Uncharacterized protein</fullName>
    </submittedName>
</protein>
<name>A0A1Y1IC02_KLENI</name>
<dbReference type="OrthoDB" id="2017782at2759"/>
<reference evidence="1 2" key="1">
    <citation type="journal article" date="2014" name="Nat. Commun.">
        <title>Klebsormidium flaccidum genome reveals primary factors for plant terrestrial adaptation.</title>
        <authorList>
            <person name="Hori K."/>
            <person name="Maruyama F."/>
            <person name="Fujisawa T."/>
            <person name="Togashi T."/>
            <person name="Yamamoto N."/>
            <person name="Seo M."/>
            <person name="Sato S."/>
            <person name="Yamada T."/>
            <person name="Mori H."/>
            <person name="Tajima N."/>
            <person name="Moriyama T."/>
            <person name="Ikeuchi M."/>
            <person name="Watanabe M."/>
            <person name="Wada H."/>
            <person name="Kobayashi K."/>
            <person name="Saito M."/>
            <person name="Masuda T."/>
            <person name="Sasaki-Sekimoto Y."/>
            <person name="Mashiguchi K."/>
            <person name="Awai K."/>
            <person name="Shimojima M."/>
            <person name="Masuda S."/>
            <person name="Iwai M."/>
            <person name="Nobusawa T."/>
            <person name="Narise T."/>
            <person name="Kondo S."/>
            <person name="Saito H."/>
            <person name="Sato R."/>
            <person name="Murakawa M."/>
            <person name="Ihara Y."/>
            <person name="Oshima-Yamada Y."/>
            <person name="Ohtaka K."/>
            <person name="Satoh M."/>
            <person name="Sonobe K."/>
            <person name="Ishii M."/>
            <person name="Ohtani R."/>
            <person name="Kanamori-Sato M."/>
            <person name="Honoki R."/>
            <person name="Miyazaki D."/>
            <person name="Mochizuki H."/>
            <person name="Umetsu J."/>
            <person name="Higashi K."/>
            <person name="Shibata D."/>
            <person name="Kamiya Y."/>
            <person name="Sato N."/>
            <person name="Nakamura Y."/>
            <person name="Tabata S."/>
            <person name="Ida S."/>
            <person name="Kurokawa K."/>
            <person name="Ohta H."/>
        </authorList>
    </citation>
    <scope>NUCLEOTIDE SEQUENCE [LARGE SCALE GENOMIC DNA]</scope>
    <source>
        <strain evidence="1 2">NIES-2285</strain>
    </source>
</reference>
<dbReference type="Proteomes" id="UP000054558">
    <property type="component" value="Unassembled WGS sequence"/>
</dbReference>
<dbReference type="Gene3D" id="1.25.40.10">
    <property type="entry name" value="Tetratricopeptide repeat domain"/>
    <property type="match status" value="1"/>
</dbReference>
<sequence length="198" mass="22314">MAASSRGDRPQASRATSLGMQKFVKGDVAGSLAEFDRALQLDSSMRPYLWQRGLSLYYLKEFEEGAKQFRDDVAVNPNDTEESIWCYLCEAQLYGPEEARKRFLKVGVDSRPVLRAAQEVFQTGRGVEKLEEMARADPNGHQGFYANLYIALFHESEKDADEAQRAMIRAVKTVYGTKSGDYMAKLAAVHCQIRGWTL</sequence>
<dbReference type="SUPFAM" id="SSF48452">
    <property type="entry name" value="TPR-like"/>
    <property type="match status" value="1"/>
</dbReference>
<dbReference type="PANTHER" id="PTHR47908">
    <property type="match status" value="1"/>
</dbReference>
<evidence type="ECO:0000313" key="2">
    <source>
        <dbReference type="Proteomes" id="UP000054558"/>
    </source>
</evidence>
<dbReference type="InterPro" id="IPR011990">
    <property type="entry name" value="TPR-like_helical_dom_sf"/>
</dbReference>
<dbReference type="PANTHER" id="PTHR47908:SF2">
    <property type="entry name" value="TETRATRICOPEPTIDE REPEAT (TPR)-LIKE SUPERFAMILY PROTEIN"/>
    <property type="match status" value="1"/>
</dbReference>
<keyword evidence="2" id="KW-1185">Reference proteome</keyword>
<evidence type="ECO:0000313" key="1">
    <source>
        <dbReference type="EMBL" id="GAQ86621.1"/>
    </source>
</evidence>
<dbReference type="OMA" id="WTFLCEA"/>
<proteinExistence type="predicted"/>
<organism evidence="1 2">
    <name type="scientific">Klebsormidium nitens</name>
    <name type="common">Green alga</name>
    <name type="synonym">Ulothrix nitens</name>
    <dbReference type="NCBI Taxonomy" id="105231"/>
    <lineage>
        <taxon>Eukaryota</taxon>
        <taxon>Viridiplantae</taxon>
        <taxon>Streptophyta</taxon>
        <taxon>Klebsormidiophyceae</taxon>
        <taxon>Klebsormidiales</taxon>
        <taxon>Klebsormidiaceae</taxon>
        <taxon>Klebsormidium</taxon>
    </lineage>
</organism>
<dbReference type="AlphaFoldDB" id="A0A1Y1IC02"/>